<proteinExistence type="predicted"/>
<reference evidence="1 2" key="1">
    <citation type="submission" date="2023-08" db="EMBL/GenBank/DDBJ databases">
        <title>A Necator americanus chromosomal reference genome.</title>
        <authorList>
            <person name="Ilik V."/>
            <person name="Petrzelkova K.J."/>
            <person name="Pardy F."/>
            <person name="Fuh T."/>
            <person name="Niatou-Singa F.S."/>
            <person name="Gouil Q."/>
            <person name="Baker L."/>
            <person name="Ritchie M.E."/>
            <person name="Jex A.R."/>
            <person name="Gazzola D."/>
            <person name="Li H."/>
            <person name="Toshio Fujiwara R."/>
            <person name="Zhan B."/>
            <person name="Aroian R.V."/>
            <person name="Pafco B."/>
            <person name="Schwarz E.M."/>
        </authorList>
    </citation>
    <scope>NUCLEOTIDE SEQUENCE [LARGE SCALE GENOMIC DNA]</scope>
    <source>
        <strain evidence="1 2">Aroian</strain>
        <tissue evidence="1">Whole animal</tissue>
    </source>
</reference>
<comment type="caution">
    <text evidence="1">The sequence shown here is derived from an EMBL/GenBank/DDBJ whole genome shotgun (WGS) entry which is preliminary data.</text>
</comment>
<sequence>MGPSRPPRGEERIGAASSDMQIRQIELISKNKEKKIESSSSNLCTSHTNLPVVGGEQDTITEVQRRGAPLTLALRGEAERDDHLQVYVMLEQTGKFESVLVCGYSVLVPMKKANRLPIKRHEHKANEWPTNCQKLCKDKMAHRTCPKKAPLGTAHSILNLPWSSPTHPDHLPIHSAHSTHPHPYHRPPFEQLLRCLQVLNTGALRMLLRIRENP</sequence>
<dbReference type="EMBL" id="JAVFWL010000001">
    <property type="protein sequence ID" value="KAK6726988.1"/>
    <property type="molecule type" value="Genomic_DNA"/>
</dbReference>
<protein>
    <submittedName>
        <fullName evidence="1">Uncharacterized protein</fullName>
    </submittedName>
</protein>
<name>A0ABR1BKM8_NECAM</name>
<accession>A0ABR1BKM8</accession>
<evidence type="ECO:0000313" key="2">
    <source>
        <dbReference type="Proteomes" id="UP001303046"/>
    </source>
</evidence>
<dbReference type="Proteomes" id="UP001303046">
    <property type="component" value="Unassembled WGS sequence"/>
</dbReference>
<evidence type="ECO:0000313" key="1">
    <source>
        <dbReference type="EMBL" id="KAK6726988.1"/>
    </source>
</evidence>
<gene>
    <name evidence="1" type="primary">Necator_chrI.g1095</name>
    <name evidence="1" type="ORF">RB195_004971</name>
</gene>
<keyword evidence="2" id="KW-1185">Reference proteome</keyword>
<organism evidence="1 2">
    <name type="scientific">Necator americanus</name>
    <name type="common">Human hookworm</name>
    <dbReference type="NCBI Taxonomy" id="51031"/>
    <lineage>
        <taxon>Eukaryota</taxon>
        <taxon>Metazoa</taxon>
        <taxon>Ecdysozoa</taxon>
        <taxon>Nematoda</taxon>
        <taxon>Chromadorea</taxon>
        <taxon>Rhabditida</taxon>
        <taxon>Rhabditina</taxon>
        <taxon>Rhabditomorpha</taxon>
        <taxon>Strongyloidea</taxon>
        <taxon>Ancylostomatidae</taxon>
        <taxon>Bunostominae</taxon>
        <taxon>Necator</taxon>
    </lineage>
</organism>